<dbReference type="AlphaFoldDB" id="A0A6P4BVM6"/>
<evidence type="ECO:0000259" key="3">
    <source>
        <dbReference type="PROSITE" id="PS50966"/>
    </source>
</evidence>
<comment type="function">
    <text evidence="2">Putative transcription activator involved in regulating light control of development.</text>
</comment>
<sequence>MQGKAPQSVITDGDPAIWISIQSVLTYAHHRLCAWHLLRNATFNICDPRFTQFFKHCMLADMETDEFETHWESMVNDCGVGDVDWVKDLYSKKYAWASADIRGRFLAGVRTTSRCELLHAKLGRFVESRYGVLEFVRKFQMCVNFLRDKEDELEFCSLYGTPVLQTDFVELKKSAWMKFTREMFARFRESLKREPTSNIFSCMCMRMESFGIPCVHIVAMCVWLDLGEIPESIVLRRWSKTTKIDIENENIDHHTADQSVTYKTRLGAFSQLCKRLGKVACMSDKDFKLYSKKLLSDAIFLEIKYGL</sequence>
<protein>
    <recommendedName>
        <fullName evidence="2">Protein FAR1-RELATED SEQUENCE</fullName>
    </recommendedName>
</protein>
<reference evidence="5" key="2">
    <citation type="submission" date="2025-08" db="UniProtKB">
        <authorList>
            <consortium name="RefSeq"/>
        </authorList>
    </citation>
    <scope>IDENTIFICATION</scope>
    <source>
        <tissue evidence="5">Whole plant</tissue>
    </source>
</reference>
<dbReference type="PROSITE" id="PS50966">
    <property type="entry name" value="ZF_SWIM"/>
    <property type="match status" value="1"/>
</dbReference>
<dbReference type="KEGG" id="adu:107458122"/>
<dbReference type="PANTHER" id="PTHR31669">
    <property type="entry name" value="PROTEIN FAR1-RELATED SEQUENCE 10-RELATED"/>
    <property type="match status" value="1"/>
</dbReference>
<dbReference type="InterPro" id="IPR007527">
    <property type="entry name" value="Znf_SWIM"/>
</dbReference>
<dbReference type="InterPro" id="IPR031052">
    <property type="entry name" value="FHY3/FAR1"/>
</dbReference>
<evidence type="ECO:0000313" key="5">
    <source>
        <dbReference type="RefSeq" id="XP_015931823.1"/>
    </source>
</evidence>
<dbReference type="GO" id="GO:0006355">
    <property type="term" value="P:regulation of DNA-templated transcription"/>
    <property type="evidence" value="ECO:0007669"/>
    <property type="project" value="UniProtKB-UniRule"/>
</dbReference>
<dbReference type="GO" id="GO:0008270">
    <property type="term" value="F:zinc ion binding"/>
    <property type="evidence" value="ECO:0007669"/>
    <property type="project" value="UniProtKB-UniRule"/>
</dbReference>
<comment type="similarity">
    <text evidence="2">Belongs to the FHY3/FAR1 family.</text>
</comment>
<keyword evidence="4" id="KW-1185">Reference proteome</keyword>
<keyword evidence="2" id="KW-0539">Nucleus</keyword>
<gene>
    <name evidence="5" type="primary">LOC107458122</name>
</gene>
<keyword evidence="2" id="KW-0862">Zinc</keyword>
<organism evidence="4 5">
    <name type="scientific">Arachis duranensis</name>
    <name type="common">Wild peanut</name>
    <dbReference type="NCBI Taxonomy" id="130453"/>
    <lineage>
        <taxon>Eukaryota</taxon>
        <taxon>Viridiplantae</taxon>
        <taxon>Streptophyta</taxon>
        <taxon>Embryophyta</taxon>
        <taxon>Tracheophyta</taxon>
        <taxon>Spermatophyta</taxon>
        <taxon>Magnoliopsida</taxon>
        <taxon>eudicotyledons</taxon>
        <taxon>Gunneridae</taxon>
        <taxon>Pentapetalae</taxon>
        <taxon>rosids</taxon>
        <taxon>fabids</taxon>
        <taxon>Fabales</taxon>
        <taxon>Fabaceae</taxon>
        <taxon>Papilionoideae</taxon>
        <taxon>50 kb inversion clade</taxon>
        <taxon>dalbergioids sensu lato</taxon>
        <taxon>Dalbergieae</taxon>
        <taxon>Pterocarpus clade</taxon>
        <taxon>Arachis</taxon>
    </lineage>
</organism>
<dbReference type="RefSeq" id="XP_015931823.1">
    <property type="nucleotide sequence ID" value="XM_016076337.1"/>
</dbReference>
<evidence type="ECO:0000256" key="2">
    <source>
        <dbReference type="RuleBase" id="RU367018"/>
    </source>
</evidence>
<comment type="subcellular location">
    <subcellularLocation>
        <location evidence="2">Nucleus</location>
    </subcellularLocation>
</comment>
<proteinExistence type="inferred from homology"/>
<feature type="domain" description="SWIM-type" evidence="3">
    <location>
        <begin position="187"/>
        <end position="225"/>
    </location>
</feature>
<dbReference type="Proteomes" id="UP000515211">
    <property type="component" value="Chromosome 7"/>
</dbReference>
<dbReference type="GO" id="GO:0005634">
    <property type="term" value="C:nucleus"/>
    <property type="evidence" value="ECO:0007669"/>
    <property type="project" value="UniProtKB-SubCell"/>
</dbReference>
<dbReference type="GeneID" id="107458122"/>
<reference evidence="4" key="1">
    <citation type="journal article" date="2016" name="Nat. Genet.">
        <title>The genome sequences of Arachis duranensis and Arachis ipaensis, the diploid ancestors of cultivated peanut.</title>
        <authorList>
            <person name="Bertioli D.J."/>
            <person name="Cannon S.B."/>
            <person name="Froenicke L."/>
            <person name="Huang G."/>
            <person name="Farmer A.D."/>
            <person name="Cannon E.K."/>
            <person name="Liu X."/>
            <person name="Gao D."/>
            <person name="Clevenger J."/>
            <person name="Dash S."/>
            <person name="Ren L."/>
            <person name="Moretzsohn M.C."/>
            <person name="Shirasawa K."/>
            <person name="Huang W."/>
            <person name="Vidigal B."/>
            <person name="Abernathy B."/>
            <person name="Chu Y."/>
            <person name="Niederhuth C.E."/>
            <person name="Umale P."/>
            <person name="Araujo A.C."/>
            <person name="Kozik A."/>
            <person name="Kim K.D."/>
            <person name="Burow M.D."/>
            <person name="Varshney R.K."/>
            <person name="Wang X."/>
            <person name="Zhang X."/>
            <person name="Barkley N."/>
            <person name="Guimaraes P.M."/>
            <person name="Isobe S."/>
            <person name="Guo B."/>
            <person name="Liao B."/>
            <person name="Stalker H.T."/>
            <person name="Schmitz R.J."/>
            <person name="Scheffler B.E."/>
            <person name="Leal-Bertioli S.C."/>
            <person name="Xun X."/>
            <person name="Jackson S.A."/>
            <person name="Michelmore R."/>
            <person name="Ozias-Akins P."/>
        </authorList>
    </citation>
    <scope>NUCLEOTIDE SEQUENCE [LARGE SCALE GENOMIC DNA]</scope>
    <source>
        <strain evidence="4">cv. V14167</strain>
    </source>
</reference>
<name>A0A6P4BVM6_ARADU</name>
<evidence type="ECO:0000313" key="4">
    <source>
        <dbReference type="Proteomes" id="UP000515211"/>
    </source>
</evidence>
<dbReference type="PANTHER" id="PTHR31669:SF292">
    <property type="entry name" value="OS02G0262500 PROTEIN"/>
    <property type="match status" value="1"/>
</dbReference>
<evidence type="ECO:0000256" key="1">
    <source>
        <dbReference type="PROSITE-ProRule" id="PRU00325"/>
    </source>
</evidence>
<keyword evidence="1 2" id="KW-0863">Zinc-finger</keyword>
<accession>A0A6P4BVM6</accession>
<keyword evidence="2" id="KW-0479">Metal-binding</keyword>